<dbReference type="GO" id="GO:0009423">
    <property type="term" value="P:chorismate biosynthetic process"/>
    <property type="evidence" value="ECO:0007669"/>
    <property type="project" value="UniProtKB-UniRule"/>
</dbReference>
<dbReference type="Gene3D" id="3.40.50.300">
    <property type="entry name" value="P-loop containing nucleotide triphosphate hydrolases"/>
    <property type="match status" value="1"/>
</dbReference>
<name>A0A4Z1E4W0_9MICO</name>
<evidence type="ECO:0000313" key="13">
    <source>
        <dbReference type="Proteomes" id="UP000297318"/>
    </source>
</evidence>
<feature type="binding site" evidence="11">
    <location>
        <position position="142"/>
    </location>
    <ligand>
        <name>substrate</name>
    </ligand>
</feature>
<dbReference type="Proteomes" id="UP000297318">
    <property type="component" value="Unassembled WGS sequence"/>
</dbReference>
<keyword evidence="11" id="KW-0460">Magnesium</keyword>
<comment type="subcellular location">
    <subcellularLocation>
        <location evidence="11">Cytoplasm</location>
    </subcellularLocation>
</comment>
<keyword evidence="11" id="KW-0963">Cytoplasm</keyword>
<dbReference type="GO" id="GO:0009073">
    <property type="term" value="P:aromatic amino acid family biosynthetic process"/>
    <property type="evidence" value="ECO:0007669"/>
    <property type="project" value="UniProtKB-KW"/>
</dbReference>
<dbReference type="PROSITE" id="PS01128">
    <property type="entry name" value="SHIKIMATE_KINASE"/>
    <property type="match status" value="1"/>
</dbReference>
<evidence type="ECO:0000313" key="12">
    <source>
        <dbReference type="EMBL" id="TGO04671.1"/>
    </source>
</evidence>
<feature type="binding site" evidence="11">
    <location>
        <position position="124"/>
    </location>
    <ligand>
        <name>ATP</name>
        <dbReference type="ChEBI" id="CHEBI:30616"/>
    </ligand>
</feature>
<evidence type="ECO:0000256" key="10">
    <source>
        <dbReference type="ARBA" id="ARBA00048567"/>
    </source>
</evidence>
<keyword evidence="11" id="KW-0479">Metal-binding</keyword>
<feature type="binding site" evidence="11">
    <location>
        <begin position="14"/>
        <end position="19"/>
    </location>
    <ligand>
        <name>ATP</name>
        <dbReference type="ChEBI" id="CHEBI:30616"/>
    </ligand>
</feature>
<dbReference type="GO" id="GO:0008652">
    <property type="term" value="P:amino acid biosynthetic process"/>
    <property type="evidence" value="ECO:0007669"/>
    <property type="project" value="UniProtKB-KW"/>
</dbReference>
<feature type="binding site" evidence="11">
    <location>
        <position position="159"/>
    </location>
    <ligand>
        <name>ATP</name>
        <dbReference type="ChEBI" id="CHEBI:30616"/>
    </ligand>
</feature>
<feature type="binding site" evidence="11">
    <location>
        <position position="36"/>
    </location>
    <ligand>
        <name>substrate</name>
    </ligand>
</feature>
<gene>
    <name evidence="11" type="primary">aroK</name>
    <name evidence="12" type="ORF">SERN_2264</name>
</gene>
<dbReference type="PRINTS" id="PR01100">
    <property type="entry name" value="SHIKIMTKNASE"/>
</dbReference>
<reference evidence="12 13" key="1">
    <citation type="submission" date="2018-11" db="EMBL/GenBank/DDBJ databases">
        <title>Complete genome sequencing of the Actinobacteria Serinibacter sp. K3-2.</title>
        <authorList>
            <person name="Rakitin A.L."/>
            <person name="Beletsky A.V."/>
            <person name="Mardanov A.V."/>
            <person name="Ravin N.V."/>
            <person name="Gromova A.S."/>
            <person name="Filippova S.N."/>
            <person name="Gal'Chenko V.F."/>
        </authorList>
    </citation>
    <scope>NUCLEOTIDE SEQUENCE [LARGE SCALE GENOMIC DNA]</scope>
    <source>
        <strain evidence="12 13">K3-2</strain>
    </source>
</reference>
<dbReference type="RefSeq" id="WP_233251636.1">
    <property type="nucleotide sequence ID" value="NZ_RHPJ01000003.1"/>
</dbReference>
<dbReference type="SUPFAM" id="SSF52540">
    <property type="entry name" value="P-loop containing nucleoside triphosphate hydrolases"/>
    <property type="match status" value="1"/>
</dbReference>
<keyword evidence="6 11" id="KW-0547">Nucleotide-binding</keyword>
<dbReference type="InterPro" id="IPR023000">
    <property type="entry name" value="Shikimate_kinase_CS"/>
</dbReference>
<comment type="caution">
    <text evidence="12">The sequence shown here is derived from an EMBL/GenBank/DDBJ whole genome shotgun (WGS) entry which is preliminary data.</text>
</comment>
<evidence type="ECO:0000256" key="7">
    <source>
        <dbReference type="ARBA" id="ARBA00022777"/>
    </source>
</evidence>
<accession>A0A4Z1E4W0</accession>
<keyword evidence="4 11" id="KW-0028">Amino-acid biosynthesis</keyword>
<evidence type="ECO:0000256" key="8">
    <source>
        <dbReference type="ARBA" id="ARBA00022840"/>
    </source>
</evidence>
<evidence type="ECO:0000256" key="3">
    <source>
        <dbReference type="ARBA" id="ARBA00012154"/>
    </source>
</evidence>
<evidence type="ECO:0000256" key="2">
    <source>
        <dbReference type="ARBA" id="ARBA00006997"/>
    </source>
</evidence>
<keyword evidence="8 11" id="KW-0067">ATP-binding</keyword>
<evidence type="ECO:0000256" key="4">
    <source>
        <dbReference type="ARBA" id="ARBA00022605"/>
    </source>
</evidence>
<dbReference type="UniPathway" id="UPA00053">
    <property type="reaction ID" value="UER00088"/>
</dbReference>
<proteinExistence type="inferred from homology"/>
<keyword evidence="5 11" id="KW-0808">Transferase</keyword>
<feature type="binding site" evidence="11">
    <location>
        <position position="82"/>
    </location>
    <ligand>
        <name>substrate</name>
    </ligand>
</feature>
<dbReference type="HAMAP" id="MF_00109">
    <property type="entry name" value="Shikimate_kinase"/>
    <property type="match status" value="1"/>
</dbReference>
<dbReference type="EC" id="2.7.1.71" evidence="3 11"/>
<dbReference type="GO" id="GO:0005524">
    <property type="term" value="F:ATP binding"/>
    <property type="evidence" value="ECO:0007669"/>
    <property type="project" value="UniProtKB-UniRule"/>
</dbReference>
<keyword evidence="13" id="KW-1185">Reference proteome</keyword>
<sequence>MSPRPVVVLCGPMGSGKSAVGRRIANRFALSFRDSDADVEAEAGATIAALFAEHGEPHFRELEHVAVARALAEHDGVLSLGGGAVMDPRTQSVLAEYRAAGGLVVFLDVKVRDAMLRIGSPGSRPLLEENPRERWTRLSSQRRPTYLRVSNLVVATDHRSPNAVVREIAAHLGLTEPAGADDTESSGA</sequence>
<dbReference type="InterPro" id="IPR000623">
    <property type="entry name" value="Shikimate_kinase/TSH1"/>
</dbReference>
<dbReference type="PANTHER" id="PTHR21087">
    <property type="entry name" value="SHIKIMATE KINASE"/>
    <property type="match status" value="1"/>
</dbReference>
<dbReference type="Pfam" id="PF01202">
    <property type="entry name" value="SKI"/>
    <property type="match status" value="1"/>
</dbReference>
<comment type="cofactor">
    <cofactor evidence="11">
        <name>Mg(2+)</name>
        <dbReference type="ChEBI" id="CHEBI:18420"/>
    </cofactor>
    <text evidence="11">Binds 1 Mg(2+) ion per subunit.</text>
</comment>
<dbReference type="PANTHER" id="PTHR21087:SF16">
    <property type="entry name" value="SHIKIMATE KINASE 1, CHLOROPLASTIC"/>
    <property type="match status" value="1"/>
</dbReference>
<keyword evidence="7 11" id="KW-0418">Kinase</keyword>
<dbReference type="InterPro" id="IPR027417">
    <property type="entry name" value="P-loop_NTPase"/>
</dbReference>
<comment type="function">
    <text evidence="11">Catalyzes the specific phosphorylation of the 3-hydroxyl group of shikimic acid using ATP as a cosubstrate.</text>
</comment>
<keyword evidence="9 11" id="KW-0057">Aromatic amino acid biosynthesis</keyword>
<comment type="catalytic activity">
    <reaction evidence="10 11">
        <text>shikimate + ATP = 3-phosphoshikimate + ADP + H(+)</text>
        <dbReference type="Rhea" id="RHEA:13121"/>
        <dbReference type="ChEBI" id="CHEBI:15378"/>
        <dbReference type="ChEBI" id="CHEBI:30616"/>
        <dbReference type="ChEBI" id="CHEBI:36208"/>
        <dbReference type="ChEBI" id="CHEBI:145989"/>
        <dbReference type="ChEBI" id="CHEBI:456216"/>
        <dbReference type="EC" id="2.7.1.71"/>
    </reaction>
</comment>
<protein>
    <recommendedName>
        <fullName evidence="3 11">Shikimate kinase</fullName>
        <shortName evidence="11">SK</shortName>
        <ecNumber evidence="3 11">2.7.1.71</ecNumber>
    </recommendedName>
</protein>
<organism evidence="12 13">
    <name type="scientific">Serinibacter arcticus</name>
    <dbReference type="NCBI Taxonomy" id="1655435"/>
    <lineage>
        <taxon>Bacteria</taxon>
        <taxon>Bacillati</taxon>
        <taxon>Actinomycetota</taxon>
        <taxon>Actinomycetes</taxon>
        <taxon>Micrococcales</taxon>
        <taxon>Beutenbergiaceae</taxon>
        <taxon>Serinibacter</taxon>
    </lineage>
</organism>
<evidence type="ECO:0000256" key="9">
    <source>
        <dbReference type="ARBA" id="ARBA00023141"/>
    </source>
</evidence>
<evidence type="ECO:0000256" key="5">
    <source>
        <dbReference type="ARBA" id="ARBA00022679"/>
    </source>
</evidence>
<dbReference type="GO" id="GO:0005829">
    <property type="term" value="C:cytosol"/>
    <property type="evidence" value="ECO:0007669"/>
    <property type="project" value="TreeGrafter"/>
</dbReference>
<comment type="similarity">
    <text evidence="2 11">Belongs to the shikimate kinase family.</text>
</comment>
<comment type="pathway">
    <text evidence="1 11">Metabolic intermediate biosynthesis; chorismate biosynthesis; chorismate from D-erythrose 4-phosphate and phosphoenolpyruvate: step 5/7.</text>
</comment>
<dbReference type="EMBL" id="RHPJ01000003">
    <property type="protein sequence ID" value="TGO04671.1"/>
    <property type="molecule type" value="Genomic_DNA"/>
</dbReference>
<dbReference type="GO" id="GO:0004765">
    <property type="term" value="F:shikimate kinase activity"/>
    <property type="evidence" value="ECO:0007669"/>
    <property type="project" value="UniProtKB-UniRule"/>
</dbReference>
<dbReference type="GO" id="GO:0000287">
    <property type="term" value="F:magnesium ion binding"/>
    <property type="evidence" value="ECO:0007669"/>
    <property type="project" value="UniProtKB-UniRule"/>
</dbReference>
<dbReference type="InterPro" id="IPR031322">
    <property type="entry name" value="Shikimate/glucono_kinase"/>
</dbReference>
<dbReference type="AlphaFoldDB" id="A0A4Z1E4W0"/>
<feature type="binding site" evidence="11">
    <location>
        <position position="18"/>
    </location>
    <ligand>
        <name>Mg(2+)</name>
        <dbReference type="ChEBI" id="CHEBI:18420"/>
    </ligand>
</feature>
<evidence type="ECO:0000256" key="11">
    <source>
        <dbReference type="HAMAP-Rule" id="MF_00109"/>
    </source>
</evidence>
<comment type="subunit">
    <text evidence="11">Monomer.</text>
</comment>
<evidence type="ECO:0000256" key="6">
    <source>
        <dbReference type="ARBA" id="ARBA00022741"/>
    </source>
</evidence>
<evidence type="ECO:0000256" key="1">
    <source>
        <dbReference type="ARBA" id="ARBA00004842"/>
    </source>
</evidence>
<dbReference type="CDD" id="cd00464">
    <property type="entry name" value="SK"/>
    <property type="match status" value="1"/>
</dbReference>
<feature type="binding site" evidence="11">
    <location>
        <position position="60"/>
    </location>
    <ligand>
        <name>substrate</name>
    </ligand>
</feature>